<dbReference type="KEGG" id="spon:HME9304_00073"/>
<dbReference type="InterPro" id="IPR055575">
    <property type="entry name" value="DUF7151"/>
</dbReference>
<gene>
    <name evidence="3" type="primary">phoA</name>
    <name evidence="3" type="ORF">HME9304_00073</name>
</gene>
<evidence type="ECO:0000259" key="2">
    <source>
        <dbReference type="Pfam" id="PF23657"/>
    </source>
</evidence>
<protein>
    <submittedName>
        <fullName evidence="3">Alkaline phosphatase</fullName>
        <ecNumber evidence="3">3.1.3.1</ecNumber>
    </submittedName>
</protein>
<dbReference type="RefSeq" id="WP_112376697.1">
    <property type="nucleotide sequence ID" value="NZ_CP030104.1"/>
</dbReference>
<reference evidence="3 4" key="1">
    <citation type="submission" date="2018-06" db="EMBL/GenBank/DDBJ databases">
        <title>Spongiibacterium sp. HME9304 Genome sequencing and assembly.</title>
        <authorList>
            <person name="Kang H."/>
            <person name="Kim H."/>
            <person name="Joh K."/>
        </authorList>
    </citation>
    <scope>NUCLEOTIDE SEQUENCE [LARGE SCALE GENOMIC DNA]</scope>
    <source>
        <strain evidence="3 4">HME9304</strain>
    </source>
</reference>
<dbReference type="OrthoDB" id="1251983at2"/>
<dbReference type="AlphaFoldDB" id="A0A2Z4LMW4"/>
<dbReference type="PROSITE" id="PS51257">
    <property type="entry name" value="PROKAR_LIPOPROTEIN"/>
    <property type="match status" value="1"/>
</dbReference>
<dbReference type="GO" id="GO:0004035">
    <property type="term" value="F:alkaline phosphatase activity"/>
    <property type="evidence" value="ECO:0007669"/>
    <property type="project" value="UniProtKB-EC"/>
</dbReference>
<evidence type="ECO:0000313" key="4">
    <source>
        <dbReference type="Proteomes" id="UP000248536"/>
    </source>
</evidence>
<dbReference type="Proteomes" id="UP000248536">
    <property type="component" value="Chromosome"/>
</dbReference>
<proteinExistence type="predicted"/>
<dbReference type="EC" id="3.1.3.1" evidence="3"/>
<evidence type="ECO:0000313" key="3">
    <source>
        <dbReference type="EMBL" id="AWX43086.1"/>
    </source>
</evidence>
<organism evidence="3 4">
    <name type="scientific">Flagellimonas maritima</name>
    <dbReference type="NCBI Taxonomy" id="1383885"/>
    <lineage>
        <taxon>Bacteria</taxon>
        <taxon>Pseudomonadati</taxon>
        <taxon>Bacteroidota</taxon>
        <taxon>Flavobacteriia</taxon>
        <taxon>Flavobacteriales</taxon>
        <taxon>Flavobacteriaceae</taxon>
        <taxon>Flagellimonas</taxon>
    </lineage>
</organism>
<dbReference type="Pfam" id="PF23657">
    <property type="entry name" value="DUF7151"/>
    <property type="match status" value="1"/>
</dbReference>
<keyword evidence="1" id="KW-0732">Signal</keyword>
<keyword evidence="4" id="KW-1185">Reference proteome</keyword>
<keyword evidence="3" id="KW-0378">Hydrolase</keyword>
<accession>A0A2Z4LMW4</accession>
<sequence length="197" mass="21074">MKTNFSFKFLIIIVLASLFSCSSEDGADGTNGTDGTDGTDGLNSLISTVIEQPGTNCSNGGFKIEAGLDTNANGQLDANEVDTSEFLCNGDNSNLSYSSYVSLISQSGTDDPQSDIVENSLGLTIDWTRDAPGQYVGTLDNPVIIGKTVIFFTTPTTHTGVRGELIGDNQVRIELQNGINVFADNFSNLSFELREYE</sequence>
<name>A0A2Z4LMW4_9FLAO</name>
<evidence type="ECO:0000256" key="1">
    <source>
        <dbReference type="SAM" id="SignalP"/>
    </source>
</evidence>
<feature type="domain" description="DUF7151" evidence="2">
    <location>
        <begin position="43"/>
        <end position="88"/>
    </location>
</feature>
<dbReference type="EMBL" id="CP030104">
    <property type="protein sequence ID" value="AWX43086.1"/>
    <property type="molecule type" value="Genomic_DNA"/>
</dbReference>
<feature type="signal peptide" evidence="1">
    <location>
        <begin position="1"/>
        <end position="27"/>
    </location>
</feature>
<feature type="chain" id="PRO_5016325387" evidence="1">
    <location>
        <begin position="28"/>
        <end position="197"/>
    </location>
</feature>